<dbReference type="InterPro" id="IPR025357">
    <property type="entry name" value="DUF4261"/>
</dbReference>
<reference evidence="2 3" key="1">
    <citation type="submission" date="2022-10" db="EMBL/GenBank/DDBJ databases">
        <title>Xanthomonas sp. H13-6.</title>
        <authorList>
            <person name="Liu X."/>
            <person name="Deng Z."/>
            <person name="Jiang Y."/>
            <person name="Yu T."/>
            <person name="Ai J."/>
        </authorList>
    </citation>
    <scope>NUCLEOTIDE SEQUENCE [LARGE SCALE GENOMIC DNA]</scope>
    <source>
        <strain evidence="2 3">H13-6</strain>
    </source>
</reference>
<comment type="caution">
    <text evidence="2">The sequence shown here is derived from an EMBL/GenBank/DDBJ whole genome shotgun (WGS) entry which is preliminary data.</text>
</comment>
<dbReference type="RefSeq" id="WP_265128625.1">
    <property type="nucleotide sequence ID" value="NZ_JAPCHY010000012.1"/>
</dbReference>
<dbReference type="Proteomes" id="UP001209922">
    <property type="component" value="Unassembled WGS sequence"/>
</dbReference>
<protein>
    <submittedName>
        <fullName evidence="2">DUF4261 domain-containing protein</fullName>
    </submittedName>
</protein>
<organism evidence="2 3">
    <name type="scientific">Xanthomonas chitinilytica</name>
    <dbReference type="NCBI Taxonomy" id="2989819"/>
    <lineage>
        <taxon>Bacteria</taxon>
        <taxon>Pseudomonadati</taxon>
        <taxon>Pseudomonadota</taxon>
        <taxon>Gammaproteobacteria</taxon>
        <taxon>Lysobacterales</taxon>
        <taxon>Lysobacteraceae</taxon>
        <taxon>Xanthomonas</taxon>
    </lineage>
</organism>
<evidence type="ECO:0000259" key="1">
    <source>
        <dbReference type="Pfam" id="PF14080"/>
    </source>
</evidence>
<dbReference type="EMBL" id="JAPCHY010000012">
    <property type="protein sequence ID" value="MCW4473641.1"/>
    <property type="molecule type" value="Genomic_DNA"/>
</dbReference>
<keyword evidence="3" id="KW-1185">Reference proteome</keyword>
<feature type="domain" description="DUF4261" evidence="1">
    <location>
        <begin position="190"/>
        <end position="263"/>
    </location>
</feature>
<evidence type="ECO:0000313" key="3">
    <source>
        <dbReference type="Proteomes" id="UP001209922"/>
    </source>
</evidence>
<gene>
    <name evidence="2" type="ORF">OK345_14150</name>
</gene>
<sequence length="281" mass="30414">MTVSLAMLLQSQPDPQLDAATLMEQLRNDWPDLDPTLLRPTPREELPADDGQAQVQSIDYGDYLIALMPVPARIGDDIEQICAHSRLWPKATPAPVDYAAHTIVTVMRPGADGTHGERIAQTALLSKVLASAVALSDEIQAVYFGSADHVVLPALFRELAREVLPAPLPLAWVAVNVGQRPEDGAMTGHTRGMDMLGLMDVEIPATGADAGEVYGRLTGICDYLIEHGQVIGDGDTLGSTAEEHIHVVYAPSALGDGRQVMRLQYEAVAPVARPWWKRLFS</sequence>
<name>A0ABT3JYW6_9XANT</name>
<evidence type="ECO:0000313" key="2">
    <source>
        <dbReference type="EMBL" id="MCW4473641.1"/>
    </source>
</evidence>
<accession>A0ABT3JYW6</accession>
<dbReference type="Pfam" id="PF14080">
    <property type="entry name" value="DUF4261"/>
    <property type="match status" value="1"/>
</dbReference>
<proteinExistence type="predicted"/>